<feature type="compositionally biased region" description="Polar residues" evidence="1">
    <location>
        <begin position="1"/>
        <end position="11"/>
    </location>
</feature>
<reference evidence="2 3" key="1">
    <citation type="journal article" date="2019" name="Int. J. Syst. Evol. Microbiol.">
        <title>The Global Catalogue of Microorganisms (GCM) 10K type strain sequencing project: providing services to taxonomists for standard genome sequencing and annotation.</title>
        <authorList>
            <consortium name="The Broad Institute Genomics Platform"/>
            <consortium name="The Broad Institute Genome Sequencing Center for Infectious Disease"/>
            <person name="Wu L."/>
            <person name="Ma J."/>
        </authorList>
    </citation>
    <scope>NUCLEOTIDE SEQUENCE [LARGE SCALE GENOMIC DNA]</scope>
    <source>
        <strain evidence="2 3">JCM 6305</strain>
    </source>
</reference>
<dbReference type="EMBL" id="BAAASZ010000006">
    <property type="protein sequence ID" value="GAA2426945.1"/>
    <property type="molecule type" value="Genomic_DNA"/>
</dbReference>
<protein>
    <recommendedName>
        <fullName evidence="4">DUF5302 domain-containing protein</fullName>
    </recommendedName>
</protein>
<organism evidence="2 3">
    <name type="scientific">Streptomyces macrosporus</name>
    <dbReference type="NCBI Taxonomy" id="44032"/>
    <lineage>
        <taxon>Bacteria</taxon>
        <taxon>Bacillati</taxon>
        <taxon>Actinomycetota</taxon>
        <taxon>Actinomycetes</taxon>
        <taxon>Kitasatosporales</taxon>
        <taxon>Streptomycetaceae</taxon>
        <taxon>Streptomyces</taxon>
    </lineage>
</organism>
<gene>
    <name evidence="2" type="ORF">GCM10010405_06890</name>
</gene>
<proteinExistence type="predicted"/>
<dbReference type="InterPro" id="IPR035172">
    <property type="entry name" value="DUF5302"/>
</dbReference>
<dbReference type="Pfam" id="PF17227">
    <property type="entry name" value="DUF5302"/>
    <property type="match status" value="1"/>
</dbReference>
<name>A0ABN3JE61_9ACTN</name>
<evidence type="ECO:0000256" key="1">
    <source>
        <dbReference type="SAM" id="MobiDB-lite"/>
    </source>
</evidence>
<keyword evidence="3" id="KW-1185">Reference proteome</keyword>
<comment type="caution">
    <text evidence="2">The sequence shown here is derived from an EMBL/GenBank/DDBJ whole genome shotgun (WGS) entry which is preliminary data.</text>
</comment>
<evidence type="ECO:0008006" key="4">
    <source>
        <dbReference type="Google" id="ProtNLM"/>
    </source>
</evidence>
<dbReference type="Proteomes" id="UP001501638">
    <property type="component" value="Unassembled WGS sequence"/>
</dbReference>
<dbReference type="RefSeq" id="WP_344320530.1">
    <property type="nucleotide sequence ID" value="NZ_BAAASZ010000006.1"/>
</dbReference>
<feature type="compositionally biased region" description="Basic and acidic residues" evidence="1">
    <location>
        <begin position="12"/>
        <end position="48"/>
    </location>
</feature>
<evidence type="ECO:0000313" key="3">
    <source>
        <dbReference type="Proteomes" id="UP001501638"/>
    </source>
</evidence>
<accession>A0ABN3JE61</accession>
<evidence type="ECO:0000313" key="2">
    <source>
        <dbReference type="EMBL" id="GAA2426945.1"/>
    </source>
</evidence>
<feature type="region of interest" description="Disordered" evidence="1">
    <location>
        <begin position="1"/>
        <end position="60"/>
    </location>
</feature>
<sequence>MQENPADSATENDLKQKFREALERKKQAGQERRTHEESRSKVGGMRREAGRKRNFRRKAG</sequence>
<feature type="compositionally biased region" description="Basic residues" evidence="1">
    <location>
        <begin position="49"/>
        <end position="60"/>
    </location>
</feature>